<proteinExistence type="predicted"/>
<evidence type="ECO:0000256" key="5">
    <source>
        <dbReference type="SAM" id="SignalP"/>
    </source>
</evidence>
<dbReference type="PANTHER" id="PTHR30329:SF21">
    <property type="entry name" value="LIPOPROTEIN YIAD-RELATED"/>
    <property type="match status" value="1"/>
</dbReference>
<evidence type="ECO:0000313" key="7">
    <source>
        <dbReference type="EMBL" id="PXX82109.1"/>
    </source>
</evidence>
<dbReference type="GO" id="GO:0009279">
    <property type="term" value="C:cell outer membrane"/>
    <property type="evidence" value="ECO:0007669"/>
    <property type="project" value="UniProtKB-SubCell"/>
</dbReference>
<dbReference type="PROSITE" id="PS51123">
    <property type="entry name" value="OMPA_2"/>
    <property type="match status" value="1"/>
</dbReference>
<dbReference type="PRINTS" id="PR01021">
    <property type="entry name" value="OMPADOMAIN"/>
</dbReference>
<dbReference type="Gene3D" id="3.30.1330.60">
    <property type="entry name" value="OmpA-like domain"/>
    <property type="match status" value="1"/>
</dbReference>
<dbReference type="Pfam" id="PF00691">
    <property type="entry name" value="OmpA"/>
    <property type="match status" value="1"/>
</dbReference>
<dbReference type="PROSITE" id="PS51257">
    <property type="entry name" value="PROKAR_LIPOPROTEIN"/>
    <property type="match status" value="1"/>
</dbReference>
<gene>
    <name evidence="7" type="ORF">DFR34_101343</name>
</gene>
<keyword evidence="8" id="KW-1185">Reference proteome</keyword>
<dbReference type="InterPro" id="IPR036737">
    <property type="entry name" value="OmpA-like_sf"/>
</dbReference>
<evidence type="ECO:0000259" key="6">
    <source>
        <dbReference type="PROSITE" id="PS51123"/>
    </source>
</evidence>
<dbReference type="CDD" id="cd07185">
    <property type="entry name" value="OmpA_C-like"/>
    <property type="match status" value="1"/>
</dbReference>
<evidence type="ECO:0000313" key="8">
    <source>
        <dbReference type="Proteomes" id="UP000247555"/>
    </source>
</evidence>
<evidence type="ECO:0000256" key="4">
    <source>
        <dbReference type="PROSITE-ProRule" id="PRU00473"/>
    </source>
</evidence>
<feature type="domain" description="OmpA-like" evidence="6">
    <location>
        <begin position="34"/>
        <end position="151"/>
    </location>
</feature>
<comment type="subcellular location">
    <subcellularLocation>
        <location evidence="1">Cell outer membrane</location>
    </subcellularLocation>
</comment>
<evidence type="ECO:0000256" key="3">
    <source>
        <dbReference type="ARBA" id="ARBA00023237"/>
    </source>
</evidence>
<dbReference type="InterPro" id="IPR006665">
    <property type="entry name" value="OmpA-like"/>
</dbReference>
<dbReference type="EMBL" id="QJKI01000001">
    <property type="protein sequence ID" value="PXX82109.1"/>
    <property type="molecule type" value="Genomic_DNA"/>
</dbReference>
<dbReference type="Proteomes" id="UP000247555">
    <property type="component" value="Unassembled WGS sequence"/>
</dbReference>
<sequence>MLLRAHRLLLIALALLLGACASPASKNVQITQTTRGVEIRSSDKILFDSGKADVKPEGKAFLDRIASILKTRTRKPISIEGHTDNVGSVELNRDLSELRALAVMKGLMDRGVPKARMAYVGYGMSRPIADNSTAEGRLLNRRTEIIILEERKENIGSPLDDLAGFFNGMVELGKRLFN</sequence>
<reference evidence="7 8" key="1">
    <citation type="submission" date="2018-05" db="EMBL/GenBank/DDBJ databases">
        <title>Genomic Encyclopedia of Type Strains, Phase IV (KMG-IV): sequencing the most valuable type-strain genomes for metagenomic binning, comparative biology and taxonomic classification.</title>
        <authorList>
            <person name="Goeker M."/>
        </authorList>
    </citation>
    <scope>NUCLEOTIDE SEQUENCE [LARGE SCALE GENOMIC DNA]</scope>
    <source>
        <strain evidence="7 8">DSM 29661</strain>
    </source>
</reference>
<feature type="signal peptide" evidence="5">
    <location>
        <begin position="1"/>
        <end position="26"/>
    </location>
</feature>
<dbReference type="InterPro" id="IPR050330">
    <property type="entry name" value="Bact_OuterMem_StrucFunc"/>
</dbReference>
<keyword evidence="5" id="KW-0732">Signal</keyword>
<dbReference type="OrthoDB" id="9782229at2"/>
<protein>
    <submittedName>
        <fullName evidence="7">OmpA family protein</fullName>
    </submittedName>
</protein>
<dbReference type="SUPFAM" id="SSF103088">
    <property type="entry name" value="OmpA-like"/>
    <property type="match status" value="1"/>
</dbReference>
<name>A0A318KX01_9NEIS</name>
<accession>A0A318KX01</accession>
<evidence type="ECO:0000256" key="1">
    <source>
        <dbReference type="ARBA" id="ARBA00004442"/>
    </source>
</evidence>
<dbReference type="PANTHER" id="PTHR30329">
    <property type="entry name" value="STATOR ELEMENT OF FLAGELLAR MOTOR COMPLEX"/>
    <property type="match status" value="1"/>
</dbReference>
<dbReference type="InterPro" id="IPR006664">
    <property type="entry name" value="OMP_bac"/>
</dbReference>
<keyword evidence="3" id="KW-0998">Cell outer membrane</keyword>
<comment type="caution">
    <text evidence="7">The sequence shown here is derived from an EMBL/GenBank/DDBJ whole genome shotgun (WGS) entry which is preliminary data.</text>
</comment>
<evidence type="ECO:0000256" key="2">
    <source>
        <dbReference type="ARBA" id="ARBA00023136"/>
    </source>
</evidence>
<keyword evidence="2 4" id="KW-0472">Membrane</keyword>
<dbReference type="AlphaFoldDB" id="A0A318KX01"/>
<dbReference type="RefSeq" id="WP_110389394.1">
    <property type="nucleotide sequence ID" value="NZ_QJKI01000001.1"/>
</dbReference>
<organism evidence="7 8">
    <name type="scientific">Rivihabitans pingtungensis</name>
    <dbReference type="NCBI Taxonomy" id="1054498"/>
    <lineage>
        <taxon>Bacteria</taxon>
        <taxon>Pseudomonadati</taxon>
        <taxon>Pseudomonadota</taxon>
        <taxon>Betaproteobacteria</taxon>
        <taxon>Neisseriales</taxon>
        <taxon>Aquaspirillaceae</taxon>
        <taxon>Rivihabitans</taxon>
    </lineage>
</organism>
<feature type="chain" id="PRO_5016385855" evidence="5">
    <location>
        <begin position="27"/>
        <end position="178"/>
    </location>
</feature>